<evidence type="ECO:0000259" key="3">
    <source>
        <dbReference type="Pfam" id="PF13538"/>
    </source>
</evidence>
<evidence type="ECO:0000313" key="6">
    <source>
        <dbReference type="Proteomes" id="UP000305674"/>
    </source>
</evidence>
<dbReference type="PANTHER" id="PTHR43788:SF6">
    <property type="entry name" value="DNA HELICASE B"/>
    <property type="match status" value="1"/>
</dbReference>
<dbReference type="CDD" id="cd17933">
    <property type="entry name" value="DEXSc_RecD-like"/>
    <property type="match status" value="1"/>
</dbReference>
<gene>
    <name evidence="5" type="ORF">FCL40_17770</name>
</gene>
<organism evidence="5 6">
    <name type="scientific">Ferrimonas sediminicola</name>
    <dbReference type="NCBI Taxonomy" id="2569538"/>
    <lineage>
        <taxon>Bacteria</taxon>
        <taxon>Pseudomonadati</taxon>
        <taxon>Pseudomonadota</taxon>
        <taxon>Gammaproteobacteria</taxon>
        <taxon>Alteromonadales</taxon>
        <taxon>Ferrimonadaceae</taxon>
        <taxon>Ferrimonas</taxon>
    </lineage>
</organism>
<dbReference type="GO" id="GO:0003678">
    <property type="term" value="F:DNA helicase activity"/>
    <property type="evidence" value="ECO:0007669"/>
    <property type="project" value="UniProtKB-ARBA"/>
</dbReference>
<keyword evidence="5" id="KW-0347">Helicase</keyword>
<keyword evidence="5" id="KW-0378">Hydrolase</keyword>
<protein>
    <submittedName>
        <fullName evidence="5">DNA helicase RecD</fullName>
    </submittedName>
</protein>
<dbReference type="Proteomes" id="UP000305674">
    <property type="component" value="Unassembled WGS sequence"/>
</dbReference>
<evidence type="ECO:0000256" key="2">
    <source>
        <dbReference type="ARBA" id="ARBA00022840"/>
    </source>
</evidence>
<dbReference type="EMBL" id="SWCI01000020">
    <property type="protein sequence ID" value="TKB46498.1"/>
    <property type="molecule type" value="Genomic_DNA"/>
</dbReference>
<sequence length="734" mass="81244">MTLHVSGTFKIRNVWPGVQGGAIFDALCVETGRRYNCHASYKVICRIPVQGEFWKITGLKGRLDEKYGQLLQVDSCMLCNMPNEKYIRGLLLNHPNFRGFHLGKAKVNKLLAEIGDFALVEMLNAGRVDHIAEVVSSTIADNLVNAWSKLTNEIALVEFLYKHDFEPALIQKLKRVCKTDAAERLRANPYGLLPLAVPSTSFWNAIERTASKLGFAKDDDNRLVGAAEQIMYLRLKSGHTAITKEDLICECANLLKSKHLGQRAVEEALKCRALCGFYESNTLYLQCVGPAYIESQLEQRLTRLLNQNVQNDIFSILGSGIEQALAQVDNNLNDTQREAVGMAARNKLSVLTGFGGTGKTYVLNEICKLCDRIAKQVFVLAPTGKAKVRAEMSVNRRAFTIHGFIKGLKGNTFDLSGEPLIVVDESSMVDPSLANRLLAALEDQGNYSLLLVGDPGQISPVGWGLFFHELVIEDSVPAAHLNKVYRTGNDLLQNASMKIRSGQNIDLEAWDGQRQGIYLVKCESNQKALCKALVAIQDKLGNMQVITPHVTERMPDNAGSINSCLQYAKLSNEEGQLPSGLRLGKYWLREGDRVIVTENSYDHGLFNGNTGVLSTITVKDSAIYGTFIFDGEEHELSIDDLWALNVQLAYAISIHKSQGSEFNVTVICCITDTPMVERSLMYTAVSRSIDLCLVVGSMDIFNRAIAKLPRSETLTHGFRMNRLEKAQSNSLAQA</sequence>
<dbReference type="Gene3D" id="2.30.30.940">
    <property type="match status" value="1"/>
</dbReference>
<dbReference type="SUPFAM" id="SSF52540">
    <property type="entry name" value="P-loop containing nucleoside triphosphate hydrolases"/>
    <property type="match status" value="1"/>
</dbReference>
<dbReference type="InterPro" id="IPR027785">
    <property type="entry name" value="UvrD-like_helicase_C"/>
</dbReference>
<dbReference type="InterPro" id="IPR029493">
    <property type="entry name" value="RecD2-like_HHH"/>
</dbReference>
<comment type="caution">
    <text evidence="5">The sequence shown here is derived from an EMBL/GenBank/DDBJ whole genome shotgun (WGS) entry which is preliminary data.</text>
</comment>
<dbReference type="Gene3D" id="3.40.50.300">
    <property type="entry name" value="P-loop containing nucleotide triphosphate hydrolases"/>
    <property type="match status" value="2"/>
</dbReference>
<keyword evidence="1" id="KW-0547">Nucleotide-binding</keyword>
<dbReference type="PANTHER" id="PTHR43788">
    <property type="entry name" value="DNA2/NAM7 HELICASE FAMILY MEMBER"/>
    <property type="match status" value="1"/>
</dbReference>
<dbReference type="OrthoDB" id="9763659at2"/>
<feature type="domain" description="UvrD-like helicase C-terminal" evidence="3">
    <location>
        <begin position="648"/>
        <end position="695"/>
    </location>
</feature>
<dbReference type="GO" id="GO:0005524">
    <property type="term" value="F:ATP binding"/>
    <property type="evidence" value="ECO:0007669"/>
    <property type="project" value="UniProtKB-KW"/>
</dbReference>
<accession>A0A4U1B8A7</accession>
<name>A0A4U1B8A7_9GAMM</name>
<evidence type="ECO:0000259" key="4">
    <source>
        <dbReference type="Pfam" id="PF14490"/>
    </source>
</evidence>
<dbReference type="AlphaFoldDB" id="A0A4U1B8A7"/>
<dbReference type="RefSeq" id="WP_136854613.1">
    <property type="nucleotide sequence ID" value="NZ_SWCI01000020.1"/>
</dbReference>
<evidence type="ECO:0000256" key="1">
    <source>
        <dbReference type="ARBA" id="ARBA00022741"/>
    </source>
</evidence>
<keyword evidence="2" id="KW-0067">ATP-binding</keyword>
<dbReference type="InterPro" id="IPR027417">
    <property type="entry name" value="P-loop_NTPase"/>
</dbReference>
<dbReference type="Pfam" id="PF14490">
    <property type="entry name" value="HHH_RecD2"/>
    <property type="match status" value="1"/>
</dbReference>
<dbReference type="CDD" id="cd18809">
    <property type="entry name" value="SF1_C_RecD"/>
    <property type="match status" value="1"/>
</dbReference>
<dbReference type="Gene3D" id="1.10.10.2220">
    <property type="match status" value="1"/>
</dbReference>
<dbReference type="Pfam" id="PF13604">
    <property type="entry name" value="AAA_30"/>
    <property type="match status" value="1"/>
</dbReference>
<keyword evidence="6" id="KW-1185">Reference proteome</keyword>
<dbReference type="InterPro" id="IPR050534">
    <property type="entry name" value="Coronavir_polyprotein_1ab"/>
</dbReference>
<proteinExistence type="predicted"/>
<dbReference type="Pfam" id="PF13538">
    <property type="entry name" value="UvrD_C_2"/>
    <property type="match status" value="1"/>
</dbReference>
<evidence type="ECO:0000313" key="5">
    <source>
        <dbReference type="EMBL" id="TKB46498.1"/>
    </source>
</evidence>
<reference evidence="5 6" key="1">
    <citation type="submission" date="2019-04" db="EMBL/GenBank/DDBJ databases">
        <authorList>
            <person name="Hwang J.C."/>
        </authorList>
    </citation>
    <scope>NUCLEOTIDE SEQUENCE [LARGE SCALE GENOMIC DNA]</scope>
    <source>
        <strain evidence="5 6">IMCC35001</strain>
    </source>
</reference>
<feature type="domain" description="ATP-dependent RecD2 DNA helicase-like helix-hairpin-helix" evidence="4">
    <location>
        <begin position="156"/>
        <end position="240"/>
    </location>
</feature>